<organism evidence="1 2">
    <name type="scientific">Paraburkholderia lycopersici</name>
    <dbReference type="NCBI Taxonomy" id="416944"/>
    <lineage>
        <taxon>Bacteria</taxon>
        <taxon>Pseudomonadati</taxon>
        <taxon>Pseudomonadota</taxon>
        <taxon>Betaproteobacteria</taxon>
        <taxon>Burkholderiales</taxon>
        <taxon>Burkholderiaceae</taxon>
        <taxon>Paraburkholderia</taxon>
    </lineage>
</organism>
<keyword evidence="2" id="KW-1185">Reference proteome</keyword>
<dbReference type="EMBL" id="FMYQ01000008">
    <property type="protein sequence ID" value="SDC57886.1"/>
    <property type="molecule type" value="Genomic_DNA"/>
</dbReference>
<proteinExistence type="predicted"/>
<dbReference type="AlphaFoldDB" id="A0A1G6MSE3"/>
<accession>A0A1G6MSE3</accession>
<dbReference type="OrthoDB" id="9104630at2"/>
<reference evidence="2" key="1">
    <citation type="submission" date="2016-09" db="EMBL/GenBank/DDBJ databases">
        <authorList>
            <person name="Varghese N."/>
            <person name="Submissions S."/>
        </authorList>
    </citation>
    <scope>NUCLEOTIDE SEQUENCE [LARGE SCALE GENOMIC DNA]</scope>
    <source>
        <strain evidence="2">TNe-862</strain>
    </source>
</reference>
<protein>
    <submittedName>
        <fullName evidence="1">Uncharacterized protein</fullName>
    </submittedName>
</protein>
<name>A0A1G6MSE3_9BURK</name>
<evidence type="ECO:0000313" key="1">
    <source>
        <dbReference type="EMBL" id="SDC57886.1"/>
    </source>
</evidence>
<dbReference type="Proteomes" id="UP000198908">
    <property type="component" value="Unassembled WGS sequence"/>
</dbReference>
<evidence type="ECO:0000313" key="2">
    <source>
        <dbReference type="Proteomes" id="UP000198908"/>
    </source>
</evidence>
<gene>
    <name evidence="1" type="ORF">SAMN05421548_10856</name>
</gene>
<sequence length="127" mass="13321">MSRNEAVALDPGHVDVVGVHRNVLTIDVRVPASSGYARASSENAKGSPANAVRAGMKTLFTQSDARFILSIALELAENQAVEAGVELESAAGSAICDDVIVATLSQFAPTVTIDEFYGLLARPEVLH</sequence>
<dbReference type="RefSeq" id="WP_091996778.1">
    <property type="nucleotide sequence ID" value="NZ_FMYQ01000008.1"/>
</dbReference>